<proteinExistence type="inferred from homology"/>
<keyword evidence="5 10" id="KW-0808">Transferase</keyword>
<organism evidence="14 15">
    <name type="scientific">Tissierella carlieri</name>
    <dbReference type="NCBI Taxonomy" id="689904"/>
    <lineage>
        <taxon>Bacteria</taxon>
        <taxon>Bacillati</taxon>
        <taxon>Bacillota</taxon>
        <taxon>Tissierellia</taxon>
        <taxon>Tissierellales</taxon>
        <taxon>Tissierellaceae</taxon>
        <taxon>Tissierella</taxon>
    </lineage>
</organism>
<keyword evidence="9" id="KW-0238">DNA-binding</keyword>
<dbReference type="Pfam" id="PF02767">
    <property type="entry name" value="DNA_pol3_beta_2"/>
    <property type="match status" value="1"/>
</dbReference>
<evidence type="ECO:0000256" key="6">
    <source>
        <dbReference type="ARBA" id="ARBA00022695"/>
    </source>
</evidence>
<feature type="domain" description="DNA polymerase III beta sliding clamp C-terminal" evidence="13">
    <location>
        <begin position="249"/>
        <end position="368"/>
    </location>
</feature>
<comment type="caution">
    <text evidence="14">The sequence shown here is derived from an EMBL/GenBank/DDBJ whole genome shotgun (WGS) entry which is preliminary data.</text>
</comment>
<keyword evidence="7 10" id="KW-0235">DNA replication</keyword>
<sequence>MAKVNRVSLLDALKKVTKVISNITTQPVLKGTLVEIANNQMKLTGTNLKTSIITKIDCDTGMFSESFVADAKLFLDIISKISSQEIEISFSDGNINIKGGDSNFNIRSIGDKNLFPNVEQSISDNKEIVIKSDVLRELTFKTIPFTSEDETRPTLGGVKLEFDENKMIGTSLDGYRLGHYVAQVENEKKAELLIESDALSNIIKTLDKDTVTIIYNDNSSLVGFNLGETLIFTQQLAGTFFDYRNMLKPDNYKARVIVNAQELRDAIERVSIVAREKGTFNPTTISINDNTLVLVAKNEIGNVMEKVSVDTKEGETMDYKISFNPNYLLAGIKATTSDKLEIRFNGELNPGYIIEEENNFVYLILPIRTKE</sequence>
<dbReference type="NCBIfam" id="TIGR00663">
    <property type="entry name" value="dnan"/>
    <property type="match status" value="1"/>
</dbReference>
<dbReference type="InterPro" id="IPR022635">
    <property type="entry name" value="DNA_polIII_beta_C"/>
</dbReference>
<protein>
    <recommendedName>
        <fullName evidence="3 10">Beta sliding clamp</fullName>
    </recommendedName>
</protein>
<dbReference type="InterPro" id="IPR022637">
    <property type="entry name" value="DNA_polIII_beta_cen"/>
</dbReference>
<evidence type="ECO:0000259" key="12">
    <source>
        <dbReference type="Pfam" id="PF02767"/>
    </source>
</evidence>
<dbReference type="GO" id="GO:0003887">
    <property type="term" value="F:DNA-directed DNA polymerase activity"/>
    <property type="evidence" value="ECO:0007669"/>
    <property type="project" value="UniProtKB-EC"/>
</dbReference>
<evidence type="ECO:0000256" key="2">
    <source>
        <dbReference type="ARBA" id="ARBA00010752"/>
    </source>
</evidence>
<comment type="function">
    <text evidence="10">Confers DNA tethering and processivity to DNA polymerases and other proteins. Acts as a clamp, forming a ring around DNA (a reaction catalyzed by the clamp-loading complex) which diffuses in an ATP-independent manner freely and bidirectionally along dsDNA. Initially characterized for its ability to contact the catalytic subunit of DNA polymerase III (Pol III), a complex, multichain enzyme responsible for most of the replicative synthesis in bacteria; Pol III exhibits 3'-5' exonuclease proofreading activity. The beta chain is required for initiation of replication as well as for processivity of DNA replication.</text>
</comment>
<evidence type="ECO:0000256" key="7">
    <source>
        <dbReference type="ARBA" id="ARBA00022705"/>
    </source>
</evidence>
<dbReference type="Pfam" id="PF00712">
    <property type="entry name" value="DNA_pol3_beta"/>
    <property type="match status" value="1"/>
</dbReference>
<keyword evidence="6 10" id="KW-0548">Nucleotidyltransferase</keyword>
<dbReference type="CDD" id="cd00140">
    <property type="entry name" value="beta_clamp"/>
    <property type="match status" value="1"/>
</dbReference>
<evidence type="ECO:0000313" key="14">
    <source>
        <dbReference type="EMBL" id="MCQ4924912.1"/>
    </source>
</evidence>
<dbReference type="SUPFAM" id="SSF55979">
    <property type="entry name" value="DNA clamp"/>
    <property type="match status" value="3"/>
</dbReference>
<dbReference type="Pfam" id="PF02768">
    <property type="entry name" value="DNA_pol3_beta_3"/>
    <property type="match status" value="1"/>
</dbReference>
<dbReference type="EMBL" id="JANGAC010000016">
    <property type="protein sequence ID" value="MCQ4924912.1"/>
    <property type="molecule type" value="Genomic_DNA"/>
</dbReference>
<reference evidence="14 15" key="1">
    <citation type="submission" date="2022-06" db="EMBL/GenBank/DDBJ databases">
        <title>Isolation of gut microbiota from human fecal samples.</title>
        <authorList>
            <person name="Pamer E.G."/>
            <person name="Barat B."/>
            <person name="Waligurski E."/>
            <person name="Medina S."/>
            <person name="Paddock L."/>
            <person name="Mostad J."/>
        </authorList>
    </citation>
    <scope>NUCLEOTIDE SEQUENCE [LARGE SCALE GENOMIC DNA]</scope>
    <source>
        <strain evidence="14 15">DFI.7.95</strain>
    </source>
</reference>
<dbReference type="RefSeq" id="WP_256312503.1">
    <property type="nucleotide sequence ID" value="NZ_JANGAC010000016.1"/>
</dbReference>
<dbReference type="Gene3D" id="3.10.150.10">
    <property type="entry name" value="DNA Polymerase III, subunit A, domain 2"/>
    <property type="match status" value="1"/>
</dbReference>
<dbReference type="PIRSF" id="PIRSF000804">
    <property type="entry name" value="DNA_pol_III_b"/>
    <property type="match status" value="1"/>
</dbReference>
<evidence type="ECO:0000256" key="1">
    <source>
        <dbReference type="ARBA" id="ARBA00004496"/>
    </source>
</evidence>
<dbReference type="InterPro" id="IPR022634">
    <property type="entry name" value="DNA_polIII_beta_N"/>
</dbReference>
<evidence type="ECO:0000259" key="13">
    <source>
        <dbReference type="Pfam" id="PF02768"/>
    </source>
</evidence>
<comment type="subunit">
    <text evidence="10">Forms a ring-shaped head-to-tail homodimer around DNA.</text>
</comment>
<dbReference type="InterPro" id="IPR046938">
    <property type="entry name" value="DNA_clamp_sf"/>
</dbReference>
<name>A0ABT1SEJ4_9FIRM</name>
<dbReference type="Gene3D" id="3.70.10.10">
    <property type="match status" value="1"/>
</dbReference>
<feature type="domain" description="DNA polymerase III beta sliding clamp N-terminal" evidence="11">
    <location>
        <begin position="4"/>
        <end position="109"/>
    </location>
</feature>
<evidence type="ECO:0000256" key="3">
    <source>
        <dbReference type="ARBA" id="ARBA00021035"/>
    </source>
</evidence>
<keyword evidence="8 10" id="KW-0239">DNA-directed DNA polymerase</keyword>
<feature type="domain" description="DNA polymerase III beta sliding clamp central" evidence="12">
    <location>
        <begin position="130"/>
        <end position="240"/>
    </location>
</feature>
<dbReference type="Proteomes" id="UP001524478">
    <property type="component" value="Unassembled WGS sequence"/>
</dbReference>
<comment type="similarity">
    <text evidence="2 10">Belongs to the beta sliding clamp family.</text>
</comment>
<gene>
    <name evidence="14" type="primary">dnaN</name>
    <name evidence="14" type="ORF">NE686_17555</name>
</gene>
<evidence type="ECO:0000256" key="8">
    <source>
        <dbReference type="ARBA" id="ARBA00022932"/>
    </source>
</evidence>
<dbReference type="PANTHER" id="PTHR30478">
    <property type="entry name" value="DNA POLYMERASE III SUBUNIT BETA"/>
    <property type="match status" value="1"/>
</dbReference>
<dbReference type="PANTHER" id="PTHR30478:SF0">
    <property type="entry name" value="BETA SLIDING CLAMP"/>
    <property type="match status" value="1"/>
</dbReference>
<dbReference type="InterPro" id="IPR001001">
    <property type="entry name" value="DNA_polIII_beta"/>
</dbReference>
<accession>A0ABT1SEJ4</accession>
<evidence type="ECO:0000256" key="5">
    <source>
        <dbReference type="ARBA" id="ARBA00022679"/>
    </source>
</evidence>
<keyword evidence="4 10" id="KW-0963">Cytoplasm</keyword>
<evidence type="ECO:0000256" key="10">
    <source>
        <dbReference type="PIRNR" id="PIRNR000804"/>
    </source>
</evidence>
<comment type="subcellular location">
    <subcellularLocation>
        <location evidence="1 10">Cytoplasm</location>
    </subcellularLocation>
</comment>
<evidence type="ECO:0000259" key="11">
    <source>
        <dbReference type="Pfam" id="PF00712"/>
    </source>
</evidence>
<evidence type="ECO:0000256" key="4">
    <source>
        <dbReference type="ARBA" id="ARBA00022490"/>
    </source>
</evidence>
<evidence type="ECO:0000256" key="9">
    <source>
        <dbReference type="ARBA" id="ARBA00023125"/>
    </source>
</evidence>
<keyword evidence="15" id="KW-1185">Reference proteome</keyword>
<dbReference type="SMART" id="SM00480">
    <property type="entry name" value="POL3Bc"/>
    <property type="match status" value="1"/>
</dbReference>
<evidence type="ECO:0000313" key="15">
    <source>
        <dbReference type="Proteomes" id="UP001524478"/>
    </source>
</evidence>